<comment type="caution">
    <text evidence="3">The sequence shown here is derived from an EMBL/GenBank/DDBJ whole genome shotgun (WGS) entry which is preliminary data.</text>
</comment>
<feature type="region of interest" description="Disordered" evidence="1">
    <location>
        <begin position="166"/>
        <end position="185"/>
    </location>
</feature>
<dbReference type="Proteomes" id="UP001371456">
    <property type="component" value="Unassembled WGS sequence"/>
</dbReference>
<reference evidence="3 4" key="1">
    <citation type="submission" date="2024-02" db="EMBL/GenBank/DDBJ databases">
        <title>de novo genome assembly of Solanum bulbocastanum strain 11H21.</title>
        <authorList>
            <person name="Hosaka A.J."/>
        </authorList>
    </citation>
    <scope>NUCLEOTIDE SEQUENCE [LARGE SCALE GENOMIC DNA]</scope>
    <source>
        <tissue evidence="3">Young leaves</tissue>
    </source>
</reference>
<feature type="compositionally biased region" description="Basic and acidic residues" evidence="1">
    <location>
        <begin position="273"/>
        <end position="301"/>
    </location>
</feature>
<gene>
    <name evidence="3" type="ORF">RDI58_030004</name>
</gene>
<accession>A0AAN8SUF3</accession>
<dbReference type="GO" id="GO:0003677">
    <property type="term" value="F:DNA binding"/>
    <property type="evidence" value="ECO:0007669"/>
    <property type="project" value="InterPro"/>
</dbReference>
<feature type="domain" description="Nuclease associated modular" evidence="2">
    <location>
        <begin position="131"/>
        <end position="162"/>
    </location>
</feature>
<feature type="region of interest" description="Disordered" evidence="1">
    <location>
        <begin position="273"/>
        <end position="311"/>
    </location>
</feature>
<dbReference type="EMBL" id="JBANQN010000012">
    <property type="protein sequence ID" value="KAK6774765.1"/>
    <property type="molecule type" value="Genomic_DNA"/>
</dbReference>
<feature type="compositionally biased region" description="Basic and acidic residues" evidence="1">
    <location>
        <begin position="166"/>
        <end position="180"/>
    </location>
</feature>
<dbReference type="InterPro" id="IPR003611">
    <property type="entry name" value="NUMOD3"/>
</dbReference>
<proteinExistence type="predicted"/>
<dbReference type="PANTHER" id="PTHR34199">
    <property type="entry name" value="NUMOD3 MOTIF FAMILY PROTEIN, EXPRESSED"/>
    <property type="match status" value="1"/>
</dbReference>
<name>A0AAN8SUF3_SOLBU</name>
<evidence type="ECO:0000259" key="2">
    <source>
        <dbReference type="Pfam" id="PF07460"/>
    </source>
</evidence>
<sequence>MRLSIFFSMKLSPSHLPINTTHSTFLSPTSVCAAACTRSRLSILKLICHASMVQKYSLSSGFAVPSEGEDSYKLLYARNSSAEMLQLMRCNARKRSANVSKEQVLTDDFQEEDYSNMDKGFNSKDGKEKEVERRRKIGLANRGKVPWNKGRKHSPETCEKIRQRTKEALSDPKVRQRMSECPRSLSNQTKLRIRASLRKLWGERLKWKRSREKFFQSWAESIANAAKVGGSDQEELEWDSYDKIKREIAVERLQLAAEKAKAKEITRIRAERAAQRKMERMQRLAQRRKEREEKQKVEGKTKRPRRRSKQEKEELAVVEELKLKAKLVKIQKKKSTLSHVCREHRRAWEKLDVAFIKRPQVQKTVSLADQIRAAKKRTGDVNGKAFSIASSDSQSIEVSAEAEFSTVETKLQRSIFSNHSATCSGI</sequence>
<protein>
    <recommendedName>
        <fullName evidence="2">Nuclease associated modular domain-containing protein</fullName>
    </recommendedName>
</protein>
<dbReference type="PANTHER" id="PTHR34199:SF1">
    <property type="entry name" value="HISTONE-LYSINE N-METHYLTRANSFERASE, H3 LYSINE-79 SPECIFIC-LIKE PROTEIN"/>
    <property type="match status" value="1"/>
</dbReference>
<organism evidence="3 4">
    <name type="scientific">Solanum bulbocastanum</name>
    <name type="common">Wild potato</name>
    <dbReference type="NCBI Taxonomy" id="147425"/>
    <lineage>
        <taxon>Eukaryota</taxon>
        <taxon>Viridiplantae</taxon>
        <taxon>Streptophyta</taxon>
        <taxon>Embryophyta</taxon>
        <taxon>Tracheophyta</taxon>
        <taxon>Spermatophyta</taxon>
        <taxon>Magnoliopsida</taxon>
        <taxon>eudicotyledons</taxon>
        <taxon>Gunneridae</taxon>
        <taxon>Pentapetalae</taxon>
        <taxon>asterids</taxon>
        <taxon>lamiids</taxon>
        <taxon>Solanales</taxon>
        <taxon>Solanaceae</taxon>
        <taxon>Solanoideae</taxon>
        <taxon>Solaneae</taxon>
        <taxon>Solanum</taxon>
    </lineage>
</organism>
<dbReference type="AlphaFoldDB" id="A0AAN8SUF3"/>
<evidence type="ECO:0000313" key="4">
    <source>
        <dbReference type="Proteomes" id="UP001371456"/>
    </source>
</evidence>
<evidence type="ECO:0000256" key="1">
    <source>
        <dbReference type="SAM" id="MobiDB-lite"/>
    </source>
</evidence>
<keyword evidence="4" id="KW-1185">Reference proteome</keyword>
<evidence type="ECO:0000313" key="3">
    <source>
        <dbReference type="EMBL" id="KAK6774765.1"/>
    </source>
</evidence>
<dbReference type="Pfam" id="PF07460">
    <property type="entry name" value="NUMOD3"/>
    <property type="match status" value="1"/>
</dbReference>